<keyword evidence="3" id="KW-1185">Reference proteome</keyword>
<dbReference type="OrthoDB" id="5419659at2"/>
<evidence type="ECO:0000313" key="3">
    <source>
        <dbReference type="Proteomes" id="UP000245080"/>
    </source>
</evidence>
<dbReference type="Pfam" id="PF15919">
    <property type="entry name" value="HicB_lk_antitox"/>
    <property type="match status" value="1"/>
</dbReference>
<accession>A0A2V1N1E8</accession>
<dbReference type="Gene3D" id="3.30.160.250">
    <property type="match status" value="1"/>
</dbReference>
<dbReference type="Proteomes" id="UP000245080">
    <property type="component" value="Unassembled WGS sequence"/>
</dbReference>
<evidence type="ECO:0000313" key="2">
    <source>
        <dbReference type="EMBL" id="PWG00853.1"/>
    </source>
</evidence>
<sequence>MLVSYPAMFYYDASESVPYFVHFPDFKNSATQGDSISDAMFMASDWLGGMVASYIEDDQDIPTPTSINDLSLEGNNPFKDDPDFQLTYDKDKSFISMVTVNVTNYIDDQKTVKKTLTIPELADKAGKKMKLNFSKTLTEDIAEKKLRQN</sequence>
<comment type="caution">
    <text evidence="2">The sequence shown here is derived from an EMBL/GenBank/DDBJ whole genome shotgun (WGS) entry which is preliminary data.</text>
</comment>
<reference evidence="2 3" key="1">
    <citation type="journal article" date="2018" name="Int. J. Syst. Evol. Microbiol.">
        <title>Lactobacillus bambusae sp. nov., isolated from a traditional fermented Ma-bamboo shoots of Taiwan.</title>
        <authorList>
            <person name="Wang L.-T."/>
        </authorList>
    </citation>
    <scope>NUCLEOTIDE SEQUENCE [LARGE SCALE GENOMIC DNA]</scope>
    <source>
        <strain evidence="2 3">BS-W1</strain>
    </source>
</reference>
<gene>
    <name evidence="2" type="ORF">DCM90_01360</name>
</gene>
<protein>
    <submittedName>
        <fullName evidence="2">Type II toxin-antitoxin system HicB family antitoxin</fullName>
    </submittedName>
</protein>
<organism evidence="2 3">
    <name type="scientific">Levilactobacillus bambusae</name>
    <dbReference type="NCBI Taxonomy" id="2024736"/>
    <lineage>
        <taxon>Bacteria</taxon>
        <taxon>Bacillati</taxon>
        <taxon>Bacillota</taxon>
        <taxon>Bacilli</taxon>
        <taxon>Lactobacillales</taxon>
        <taxon>Lactobacillaceae</taxon>
        <taxon>Levilactobacillus</taxon>
    </lineage>
</organism>
<dbReference type="EMBL" id="QCXQ01000001">
    <property type="protein sequence ID" value="PWG00853.1"/>
    <property type="molecule type" value="Genomic_DNA"/>
</dbReference>
<proteinExistence type="predicted"/>
<dbReference type="SUPFAM" id="SSF143100">
    <property type="entry name" value="TTHA1013/TTHA0281-like"/>
    <property type="match status" value="1"/>
</dbReference>
<dbReference type="AlphaFoldDB" id="A0A2V1N1E8"/>
<evidence type="ECO:0000259" key="1">
    <source>
        <dbReference type="Pfam" id="PF15919"/>
    </source>
</evidence>
<dbReference type="InterPro" id="IPR031807">
    <property type="entry name" value="HicB-like"/>
</dbReference>
<dbReference type="RefSeq" id="WP_109249566.1">
    <property type="nucleotide sequence ID" value="NZ_QCXQ01000001.1"/>
</dbReference>
<feature type="domain" description="HicB-like antitoxin of toxin-antitoxin system" evidence="1">
    <location>
        <begin position="13"/>
        <end position="72"/>
    </location>
</feature>
<dbReference type="InterPro" id="IPR035069">
    <property type="entry name" value="TTHA1013/TTHA0281-like"/>
</dbReference>
<name>A0A2V1N1E8_9LACO</name>